<dbReference type="Gene3D" id="3.40.1410.10">
    <property type="entry name" value="Chorismate lyase-like"/>
    <property type="match status" value="1"/>
</dbReference>
<proteinExistence type="predicted"/>
<feature type="domain" description="HTH gntR-type" evidence="4">
    <location>
        <begin position="22"/>
        <end position="91"/>
    </location>
</feature>
<organism evidence="5 6">
    <name type="scientific">Ottowia flava</name>
    <dbReference type="NCBI Taxonomy" id="2675430"/>
    <lineage>
        <taxon>Bacteria</taxon>
        <taxon>Pseudomonadati</taxon>
        <taxon>Pseudomonadota</taxon>
        <taxon>Betaproteobacteria</taxon>
        <taxon>Burkholderiales</taxon>
        <taxon>Comamonadaceae</taxon>
        <taxon>Ottowia</taxon>
    </lineage>
</organism>
<dbReference type="SUPFAM" id="SSF64288">
    <property type="entry name" value="Chorismate lyase-like"/>
    <property type="match status" value="1"/>
</dbReference>
<dbReference type="EMBL" id="JBHUEJ010000034">
    <property type="protein sequence ID" value="MFD1711810.1"/>
    <property type="molecule type" value="Genomic_DNA"/>
</dbReference>
<dbReference type="CDD" id="cd07377">
    <property type="entry name" value="WHTH_GntR"/>
    <property type="match status" value="1"/>
</dbReference>
<keyword evidence="2" id="KW-0238">DNA-binding</keyword>
<dbReference type="Gene3D" id="1.10.10.10">
    <property type="entry name" value="Winged helix-like DNA-binding domain superfamily/Winged helix DNA-binding domain"/>
    <property type="match status" value="1"/>
</dbReference>
<dbReference type="PANTHER" id="PTHR44846:SF1">
    <property type="entry name" value="MANNOSYL-D-GLYCERATE TRANSPORT_METABOLISM SYSTEM REPRESSOR MNGR-RELATED"/>
    <property type="match status" value="1"/>
</dbReference>
<dbReference type="InterPro" id="IPR000524">
    <property type="entry name" value="Tscrpt_reg_HTH_GntR"/>
</dbReference>
<dbReference type="PRINTS" id="PR00035">
    <property type="entry name" value="HTHGNTR"/>
</dbReference>
<dbReference type="Pfam" id="PF00392">
    <property type="entry name" value="GntR"/>
    <property type="match status" value="1"/>
</dbReference>
<dbReference type="SMART" id="SM00345">
    <property type="entry name" value="HTH_GNTR"/>
    <property type="match status" value="1"/>
</dbReference>
<evidence type="ECO:0000259" key="4">
    <source>
        <dbReference type="PROSITE" id="PS50949"/>
    </source>
</evidence>
<keyword evidence="1" id="KW-0805">Transcription regulation</keyword>
<dbReference type="InterPro" id="IPR036388">
    <property type="entry name" value="WH-like_DNA-bd_sf"/>
</dbReference>
<evidence type="ECO:0000256" key="1">
    <source>
        <dbReference type="ARBA" id="ARBA00023015"/>
    </source>
</evidence>
<dbReference type="SUPFAM" id="SSF46785">
    <property type="entry name" value="Winged helix' DNA-binding domain"/>
    <property type="match status" value="1"/>
</dbReference>
<protein>
    <submittedName>
        <fullName evidence="5">GntR family transcriptional regulator</fullName>
    </submittedName>
</protein>
<name>A0ABW4KUU2_9BURK</name>
<evidence type="ECO:0000256" key="3">
    <source>
        <dbReference type="ARBA" id="ARBA00023163"/>
    </source>
</evidence>
<dbReference type="InterPro" id="IPR028978">
    <property type="entry name" value="Chorismate_lyase_/UTRA_dom_sf"/>
</dbReference>
<dbReference type="InterPro" id="IPR050679">
    <property type="entry name" value="Bact_HTH_transcr_reg"/>
</dbReference>
<keyword evidence="6" id="KW-1185">Reference proteome</keyword>
<comment type="caution">
    <text evidence="5">The sequence shown here is derived from an EMBL/GenBank/DDBJ whole genome shotgun (WGS) entry which is preliminary data.</text>
</comment>
<reference evidence="6" key="1">
    <citation type="journal article" date="2019" name="Int. J. Syst. Evol. Microbiol.">
        <title>The Global Catalogue of Microorganisms (GCM) 10K type strain sequencing project: providing services to taxonomists for standard genome sequencing and annotation.</title>
        <authorList>
            <consortium name="The Broad Institute Genomics Platform"/>
            <consortium name="The Broad Institute Genome Sequencing Center for Infectious Disease"/>
            <person name="Wu L."/>
            <person name="Ma J."/>
        </authorList>
    </citation>
    <scope>NUCLEOTIDE SEQUENCE [LARGE SCALE GENOMIC DNA]</scope>
    <source>
        <strain evidence="6">LMG 29247</strain>
    </source>
</reference>
<dbReference type="InterPro" id="IPR011663">
    <property type="entry name" value="UTRA"/>
</dbReference>
<dbReference type="RefSeq" id="WP_147914482.1">
    <property type="nucleotide sequence ID" value="NZ_JBHUEJ010000034.1"/>
</dbReference>
<accession>A0ABW4KUU2</accession>
<evidence type="ECO:0000313" key="6">
    <source>
        <dbReference type="Proteomes" id="UP001597304"/>
    </source>
</evidence>
<dbReference type="Proteomes" id="UP001597304">
    <property type="component" value="Unassembled WGS sequence"/>
</dbReference>
<dbReference type="Pfam" id="PF07702">
    <property type="entry name" value="UTRA"/>
    <property type="match status" value="1"/>
</dbReference>
<dbReference type="PANTHER" id="PTHR44846">
    <property type="entry name" value="MANNOSYL-D-GLYCERATE TRANSPORT/METABOLISM SYSTEM REPRESSOR MNGR-RELATED"/>
    <property type="match status" value="1"/>
</dbReference>
<dbReference type="PROSITE" id="PS50949">
    <property type="entry name" value="HTH_GNTR"/>
    <property type="match status" value="1"/>
</dbReference>
<dbReference type="SMART" id="SM00866">
    <property type="entry name" value="UTRA"/>
    <property type="match status" value="1"/>
</dbReference>
<sequence length="255" mass="28122">MSDKAFTPAVQAAIRLSDAQPGPYYVQLQRQLQALIDSGTLGEGSYLPSERDLAEALNVSRTTVKRAYDALREADVIASGAGRGGTVVKRAPRVSPEMSRLKGFTEEMHELGLAPSTRLLALEVVQDRTIASIFGRPSHAPLLHVRRLRLGDGAPLSRELAWYDLTLAPQLEDWSGEGSAYSWLREHCGIQMGGAEQSIEAVMSSPAEMEAFEFDVPMPCLLIKRRSLDRQGHMFEYVEGTFRGDAYAYRVHLAS</sequence>
<gene>
    <name evidence="5" type="ORF">ACFSF0_14430</name>
</gene>
<evidence type="ECO:0000256" key="2">
    <source>
        <dbReference type="ARBA" id="ARBA00023125"/>
    </source>
</evidence>
<keyword evidence="3" id="KW-0804">Transcription</keyword>
<evidence type="ECO:0000313" key="5">
    <source>
        <dbReference type="EMBL" id="MFD1711810.1"/>
    </source>
</evidence>
<dbReference type="InterPro" id="IPR036390">
    <property type="entry name" value="WH_DNA-bd_sf"/>
</dbReference>